<reference evidence="1" key="1">
    <citation type="submission" date="2018-02" db="EMBL/GenBank/DDBJ databases">
        <title>The genomes of Aspergillus section Nigri reveals drivers in fungal speciation.</title>
        <authorList>
            <consortium name="DOE Joint Genome Institute"/>
            <person name="Vesth T.C."/>
            <person name="Nybo J."/>
            <person name="Theobald S."/>
            <person name="Brandl J."/>
            <person name="Frisvad J.C."/>
            <person name="Nielsen K.F."/>
            <person name="Lyhne E.K."/>
            <person name="Kogle M.E."/>
            <person name="Kuo A."/>
            <person name="Riley R."/>
            <person name="Clum A."/>
            <person name="Nolan M."/>
            <person name="Lipzen A."/>
            <person name="Salamov A."/>
            <person name="Henrissat B."/>
            <person name="Wiebenga A."/>
            <person name="De vries R.P."/>
            <person name="Grigoriev I.V."/>
            <person name="Mortensen U.H."/>
            <person name="Andersen M.R."/>
            <person name="Baker S.E."/>
        </authorList>
    </citation>
    <scope>NUCLEOTIDE SEQUENCE</scope>
    <source>
        <strain evidence="1">CBS 121060</strain>
    </source>
</reference>
<evidence type="ECO:0000313" key="2">
    <source>
        <dbReference type="Proteomes" id="UP000249661"/>
    </source>
</evidence>
<dbReference type="Proteomes" id="UP000249661">
    <property type="component" value="Unassembled WGS sequence"/>
</dbReference>
<accession>A0ACD1H4L5</accession>
<evidence type="ECO:0000313" key="1">
    <source>
        <dbReference type="EMBL" id="RAH68361.1"/>
    </source>
</evidence>
<proteinExistence type="predicted"/>
<name>A0ACD1H4L5_9EURO</name>
<keyword evidence="2" id="KW-1185">Reference proteome</keyword>
<gene>
    <name evidence="1" type="ORF">BO66DRAFT_440286</name>
</gene>
<dbReference type="EMBL" id="KZ824967">
    <property type="protein sequence ID" value="RAH68361.1"/>
    <property type="molecule type" value="Genomic_DNA"/>
</dbReference>
<organism evidence="1 2">
    <name type="scientific">Aspergillus aculeatinus CBS 121060</name>
    <dbReference type="NCBI Taxonomy" id="1448322"/>
    <lineage>
        <taxon>Eukaryota</taxon>
        <taxon>Fungi</taxon>
        <taxon>Dikarya</taxon>
        <taxon>Ascomycota</taxon>
        <taxon>Pezizomycotina</taxon>
        <taxon>Eurotiomycetes</taxon>
        <taxon>Eurotiomycetidae</taxon>
        <taxon>Eurotiales</taxon>
        <taxon>Aspergillaceae</taxon>
        <taxon>Aspergillus</taxon>
        <taxon>Aspergillus subgen. Circumdati</taxon>
    </lineage>
</organism>
<sequence>MVFSHYIAASPYSAGGNVPYWVWLFISADRNTADNCFRILQENLGRTLKVPSGPTYGDRRFTPQAITRASPRFWTVQIGENNLEAFSGLGAAVALTSDTGETDSVFHPIKGKMLCYWMGAYSSGMSRVLPELGHGDREFDTLSGYSFFVRRRGYTTSYWYCDGSMIYLSDTKRSRFTITITDAAGTPWTPKAKERVPLIYSDHVAISWSTAKGKSLRVGLDDQDDGLIVTGGDQQIFTFRDFSGRFYLRDRDVLHEQSHTTVQGVCWSDRVAFEDSFEVCYGSHADEYL</sequence>
<protein>
    <submittedName>
        <fullName evidence="1">Uncharacterized protein</fullName>
    </submittedName>
</protein>